<dbReference type="Proteomes" id="UP001295684">
    <property type="component" value="Unassembled WGS sequence"/>
</dbReference>
<dbReference type="AlphaFoldDB" id="A0AAD2CXB1"/>
<evidence type="ECO:0000313" key="1">
    <source>
        <dbReference type="EMBL" id="CAI2373312.1"/>
    </source>
</evidence>
<proteinExistence type="predicted"/>
<evidence type="ECO:0000313" key="2">
    <source>
        <dbReference type="Proteomes" id="UP001295684"/>
    </source>
</evidence>
<dbReference type="EMBL" id="CAMPGE010014655">
    <property type="protein sequence ID" value="CAI2373312.1"/>
    <property type="molecule type" value="Genomic_DNA"/>
</dbReference>
<gene>
    <name evidence="1" type="ORF">ECRASSUSDP1_LOCUS14653</name>
</gene>
<name>A0AAD2CXB1_EUPCR</name>
<comment type="caution">
    <text evidence="1">The sequence shown here is derived from an EMBL/GenBank/DDBJ whole genome shotgun (WGS) entry which is preliminary data.</text>
</comment>
<accession>A0AAD2CXB1</accession>
<reference evidence="1" key="1">
    <citation type="submission" date="2023-07" db="EMBL/GenBank/DDBJ databases">
        <authorList>
            <consortium name="AG Swart"/>
            <person name="Singh M."/>
            <person name="Singh A."/>
            <person name="Seah K."/>
            <person name="Emmerich C."/>
        </authorList>
    </citation>
    <scope>NUCLEOTIDE SEQUENCE</scope>
    <source>
        <strain evidence="1">DP1</strain>
    </source>
</reference>
<keyword evidence="2" id="KW-1185">Reference proteome</keyword>
<protein>
    <submittedName>
        <fullName evidence="1">Uncharacterized protein</fullName>
    </submittedName>
</protein>
<sequence length="293" mass="33974">MEATAETTGEKTDGTMKRRKKTELLVFIAEQNFQKKVGLELRIRYQIVSSRRRYLDGDGINYRDQLCEKGLNKVLKPVSYYSMTSSDFASKVSLKSKNEYLKSLETRFSMKVWRWKICNYSCPKLNQNSISQKILFRNICRVTDQLTLHRCKIGVAFLQRYLAGTRHLKSLVFSECKIDSEDKQTKQKFSPSFSRSKELGHVAPQYLTFDNCIIPSSIELFEMIDQLIFKILKKILGTVFCESLSQIRFQNSYFSMDILDIVSNELNLSSYGVTSERDNGSLTFNFDSYSIQP</sequence>
<organism evidence="1 2">
    <name type="scientific">Euplotes crassus</name>
    <dbReference type="NCBI Taxonomy" id="5936"/>
    <lineage>
        <taxon>Eukaryota</taxon>
        <taxon>Sar</taxon>
        <taxon>Alveolata</taxon>
        <taxon>Ciliophora</taxon>
        <taxon>Intramacronucleata</taxon>
        <taxon>Spirotrichea</taxon>
        <taxon>Hypotrichia</taxon>
        <taxon>Euplotida</taxon>
        <taxon>Euplotidae</taxon>
        <taxon>Moneuplotes</taxon>
    </lineage>
</organism>